<dbReference type="EMBL" id="JJMM01000010">
    <property type="protein sequence ID" value="KDR95808.1"/>
    <property type="molecule type" value="Genomic_DNA"/>
</dbReference>
<accession>A0A069RG75</accession>
<dbReference type="STRING" id="1121324.CLIT_10c05360"/>
<comment type="caution">
    <text evidence="1">The sequence shown here is derived from an EMBL/GenBank/DDBJ whole genome shotgun (WGS) entry which is preliminary data.</text>
</comment>
<gene>
    <name evidence="1" type="ORF">CLIT_10c05360</name>
</gene>
<reference evidence="1 2" key="1">
    <citation type="submission" date="2014-03" db="EMBL/GenBank/DDBJ databases">
        <title>Genome sequence of Clostridium litorale W6, DSM 5388.</title>
        <authorList>
            <person name="Poehlein A."/>
            <person name="Jagirdar A."/>
            <person name="Khonsari B."/>
            <person name="Chibani C.M."/>
            <person name="Gutierrez Gutierrez D.A."/>
            <person name="Davydova E."/>
            <person name="Alghaithi H.S."/>
            <person name="Nair K.P."/>
            <person name="Dhamotharan K."/>
            <person name="Chandran L."/>
            <person name="G W."/>
            <person name="Daniel R."/>
        </authorList>
    </citation>
    <scope>NUCLEOTIDE SEQUENCE [LARGE SCALE GENOMIC DNA]</scope>
    <source>
        <strain evidence="1 2">W6</strain>
    </source>
</reference>
<keyword evidence="2" id="KW-1185">Reference proteome</keyword>
<evidence type="ECO:0000313" key="2">
    <source>
        <dbReference type="Proteomes" id="UP000027946"/>
    </source>
</evidence>
<name>A0A069RG75_PEPLI</name>
<dbReference type="OrthoDB" id="9805740at2"/>
<evidence type="ECO:0008006" key="3">
    <source>
        <dbReference type="Google" id="ProtNLM"/>
    </source>
</evidence>
<dbReference type="eggNOG" id="COG0611">
    <property type="taxonomic scope" value="Bacteria"/>
</dbReference>
<dbReference type="Proteomes" id="UP000027946">
    <property type="component" value="Unassembled WGS sequence"/>
</dbReference>
<dbReference type="AlphaFoldDB" id="A0A069RG75"/>
<dbReference type="RefSeq" id="WP_038264392.1">
    <property type="nucleotide sequence ID" value="NZ_FSRH01000011.1"/>
</dbReference>
<protein>
    <recommendedName>
        <fullName evidence="3">Alpha-ribazole kinase</fullName>
    </recommendedName>
</protein>
<organism evidence="1 2">
    <name type="scientific">Peptoclostridium litorale DSM 5388</name>
    <dbReference type="NCBI Taxonomy" id="1121324"/>
    <lineage>
        <taxon>Bacteria</taxon>
        <taxon>Bacillati</taxon>
        <taxon>Bacillota</taxon>
        <taxon>Clostridia</taxon>
        <taxon>Peptostreptococcales</taxon>
        <taxon>Peptoclostridiaceae</taxon>
        <taxon>Peptoclostridium</taxon>
    </lineage>
</organism>
<sequence>MENKHRDVDFLGIGCGKLVVVACDSCGAIGLKENDIVKVPCHITGKYTARVCIMEVLSTGADIAGITVSICNEPDPTGDEIIKGIRDELGEIGAEIPVTVSTEKNMETSMTALGVTAIGAICEEDVLMHRVKSGDYVYAIGVPSVGEEVLANEKSIANASLVLRLLKLENVREIIPVGSSGIKGELAGLSKAEGLEIEYVKNLHIEIEKSAGPCTAVIVISYGTISDEIGCPVNLVGKII</sequence>
<evidence type="ECO:0000313" key="1">
    <source>
        <dbReference type="EMBL" id="KDR95808.1"/>
    </source>
</evidence>
<proteinExistence type="predicted"/>